<dbReference type="Proteomes" id="UP001144372">
    <property type="component" value="Unassembled WGS sequence"/>
</dbReference>
<reference evidence="2" key="1">
    <citation type="submission" date="2022-12" db="EMBL/GenBank/DDBJ databases">
        <title>Reference genome sequencing for broad-spectrum identification of bacterial and archaeal isolates by mass spectrometry.</title>
        <authorList>
            <person name="Sekiguchi Y."/>
            <person name="Tourlousse D.M."/>
        </authorList>
    </citation>
    <scope>NUCLEOTIDE SEQUENCE</scope>
    <source>
        <strain evidence="2">ASRB1</strain>
    </source>
</reference>
<evidence type="ECO:0000313" key="2">
    <source>
        <dbReference type="EMBL" id="GLI36245.1"/>
    </source>
</evidence>
<keyword evidence="3" id="KW-1185">Reference proteome</keyword>
<gene>
    <name evidence="2" type="ORF">DAMNIGENAA_36780</name>
</gene>
<accession>A0A9W6FWF3</accession>
<keyword evidence="1" id="KW-0472">Membrane</keyword>
<keyword evidence="1" id="KW-1133">Transmembrane helix</keyword>
<protein>
    <recommendedName>
        <fullName evidence="4">Cbb3-type cytochrome oxidase assembly protein CcoS</fullName>
    </recommendedName>
</protein>
<dbReference type="AlphaFoldDB" id="A0A9W6FWF3"/>
<evidence type="ECO:0000256" key="1">
    <source>
        <dbReference type="SAM" id="Phobius"/>
    </source>
</evidence>
<evidence type="ECO:0000313" key="3">
    <source>
        <dbReference type="Proteomes" id="UP001144372"/>
    </source>
</evidence>
<proteinExistence type="predicted"/>
<dbReference type="InterPro" id="IPR004714">
    <property type="entry name" value="Cyt_oxidase_maturation_cbb3"/>
</dbReference>
<dbReference type="Pfam" id="PF03597">
    <property type="entry name" value="FixS"/>
    <property type="match status" value="1"/>
</dbReference>
<feature type="transmembrane region" description="Helical" evidence="1">
    <location>
        <begin position="61"/>
        <end position="84"/>
    </location>
</feature>
<comment type="caution">
    <text evidence="2">The sequence shown here is derived from an EMBL/GenBank/DDBJ whole genome shotgun (WGS) entry which is preliminary data.</text>
</comment>
<sequence length="88" mass="9648">MAYYMGWILLVSVSVWTALIAFVWAVRAGQFSDQGRARFLPLIEQKDLPDLQEPVKIGRGAYALLFILALGGIGMLAVIGLSIIHMKG</sequence>
<keyword evidence="1" id="KW-0812">Transmembrane</keyword>
<dbReference type="RefSeq" id="WP_281796499.1">
    <property type="nucleotide sequence ID" value="NZ_BSDR01000001.1"/>
</dbReference>
<evidence type="ECO:0008006" key="4">
    <source>
        <dbReference type="Google" id="ProtNLM"/>
    </source>
</evidence>
<organism evidence="2 3">
    <name type="scientific">Desulforhabdus amnigena</name>
    <dbReference type="NCBI Taxonomy" id="40218"/>
    <lineage>
        <taxon>Bacteria</taxon>
        <taxon>Pseudomonadati</taxon>
        <taxon>Thermodesulfobacteriota</taxon>
        <taxon>Syntrophobacteria</taxon>
        <taxon>Syntrophobacterales</taxon>
        <taxon>Syntrophobacteraceae</taxon>
        <taxon>Desulforhabdus</taxon>
    </lineage>
</organism>
<dbReference type="EMBL" id="BSDR01000001">
    <property type="protein sequence ID" value="GLI36245.1"/>
    <property type="molecule type" value="Genomic_DNA"/>
</dbReference>
<name>A0A9W6FWF3_9BACT</name>